<feature type="region of interest" description="Disordered" evidence="2">
    <location>
        <begin position="144"/>
        <end position="263"/>
    </location>
</feature>
<proteinExistence type="predicted"/>
<feature type="region of interest" description="Disordered" evidence="2">
    <location>
        <begin position="346"/>
        <end position="379"/>
    </location>
</feature>
<evidence type="ECO:0000313" key="3">
    <source>
        <dbReference type="EMBL" id="KAF9454694.1"/>
    </source>
</evidence>
<name>A0A9P5XQ58_9AGAR</name>
<gene>
    <name evidence="3" type="ORF">P691DRAFT_770230</name>
</gene>
<sequence>MTNSKKADPSATFSDSISLFTRSATKAFNDLQTQVRAEVVRVEADAQAARNERDQALNQLQESKKEVQRHKEEILKCKAALKESELTVQHHIENYALLQRETTQWKDQAKNWQDHFLRVEQERCSLSSRMDELVTERLIISPLARNSKHTPSSHANIPQPPTYHSAAPPSASNGACPSSESPIVQQKSRTTGGRTTKHKAKVPSQSELPPYTETVSTPHKVQTSASNSVPRPRTNRKQTTTSSSSAKPAISATEVPKESQEPKQIFIRRVRAIVEVKQEEDSDQDIIEEPLLTPRRSRNGRRVRKIVEDDDYVPEDVSPEIGSGDFEEEDDELMIGAGDDLSFDVSSSVPGQATRMAVNKKRKLSAATSSSKPKARRKT</sequence>
<comment type="caution">
    <text evidence="3">The sequence shown here is derived from an EMBL/GenBank/DDBJ whole genome shotgun (WGS) entry which is preliminary data.</text>
</comment>
<keyword evidence="1" id="KW-0175">Coiled coil</keyword>
<evidence type="ECO:0000256" key="2">
    <source>
        <dbReference type="SAM" id="MobiDB-lite"/>
    </source>
</evidence>
<dbReference type="Proteomes" id="UP000807342">
    <property type="component" value="Unassembled WGS sequence"/>
</dbReference>
<evidence type="ECO:0000256" key="1">
    <source>
        <dbReference type="SAM" id="Coils"/>
    </source>
</evidence>
<feature type="coiled-coil region" evidence="1">
    <location>
        <begin position="32"/>
        <end position="101"/>
    </location>
</feature>
<feature type="compositionally biased region" description="Polar residues" evidence="2">
    <location>
        <begin position="237"/>
        <end position="246"/>
    </location>
</feature>
<feature type="compositionally biased region" description="Polar residues" evidence="2">
    <location>
        <begin position="203"/>
        <end position="229"/>
    </location>
</feature>
<keyword evidence="4" id="KW-1185">Reference proteome</keyword>
<dbReference type="EMBL" id="MU151052">
    <property type="protein sequence ID" value="KAF9454694.1"/>
    <property type="molecule type" value="Genomic_DNA"/>
</dbReference>
<dbReference type="AlphaFoldDB" id="A0A9P5XQ58"/>
<dbReference type="OrthoDB" id="3269067at2759"/>
<evidence type="ECO:0000313" key="4">
    <source>
        <dbReference type="Proteomes" id="UP000807342"/>
    </source>
</evidence>
<protein>
    <submittedName>
        <fullName evidence="3">Uncharacterized protein</fullName>
    </submittedName>
</protein>
<accession>A0A9P5XQ58</accession>
<reference evidence="3" key="1">
    <citation type="submission" date="2020-11" db="EMBL/GenBank/DDBJ databases">
        <authorList>
            <consortium name="DOE Joint Genome Institute"/>
            <person name="Ahrendt S."/>
            <person name="Riley R."/>
            <person name="Andreopoulos W."/>
            <person name="Labutti K."/>
            <person name="Pangilinan J."/>
            <person name="Ruiz-Duenas F.J."/>
            <person name="Barrasa J.M."/>
            <person name="Sanchez-Garcia M."/>
            <person name="Camarero S."/>
            <person name="Miyauchi S."/>
            <person name="Serrano A."/>
            <person name="Linde D."/>
            <person name="Babiker R."/>
            <person name="Drula E."/>
            <person name="Ayuso-Fernandez I."/>
            <person name="Pacheco R."/>
            <person name="Padilla G."/>
            <person name="Ferreira P."/>
            <person name="Barriuso J."/>
            <person name="Kellner H."/>
            <person name="Castanera R."/>
            <person name="Alfaro M."/>
            <person name="Ramirez L."/>
            <person name="Pisabarro A.G."/>
            <person name="Kuo A."/>
            <person name="Tritt A."/>
            <person name="Lipzen A."/>
            <person name="He G."/>
            <person name="Yan M."/>
            <person name="Ng V."/>
            <person name="Cullen D."/>
            <person name="Martin F."/>
            <person name="Rosso M.-N."/>
            <person name="Henrissat B."/>
            <person name="Hibbett D."/>
            <person name="Martinez A.T."/>
            <person name="Grigoriev I.V."/>
        </authorList>
    </citation>
    <scope>NUCLEOTIDE SEQUENCE</scope>
    <source>
        <strain evidence="3">MF-IS2</strain>
    </source>
</reference>
<feature type="compositionally biased region" description="Polar residues" evidence="2">
    <location>
        <begin position="170"/>
        <end position="194"/>
    </location>
</feature>
<organism evidence="3 4">
    <name type="scientific">Macrolepiota fuliginosa MF-IS2</name>
    <dbReference type="NCBI Taxonomy" id="1400762"/>
    <lineage>
        <taxon>Eukaryota</taxon>
        <taxon>Fungi</taxon>
        <taxon>Dikarya</taxon>
        <taxon>Basidiomycota</taxon>
        <taxon>Agaricomycotina</taxon>
        <taxon>Agaricomycetes</taxon>
        <taxon>Agaricomycetidae</taxon>
        <taxon>Agaricales</taxon>
        <taxon>Agaricineae</taxon>
        <taxon>Agaricaceae</taxon>
        <taxon>Macrolepiota</taxon>
    </lineage>
</organism>